<dbReference type="AlphaFoldDB" id="A0A368JFZ4"/>
<feature type="signal peptide" evidence="1">
    <location>
        <begin position="1"/>
        <end position="27"/>
    </location>
</feature>
<protein>
    <submittedName>
        <fullName evidence="3">Exo-alpha-sialidase</fullName>
    </submittedName>
</protein>
<dbReference type="OrthoDB" id="9757809at2"/>
<dbReference type="InterPro" id="IPR036278">
    <property type="entry name" value="Sialidase_sf"/>
</dbReference>
<sequence length="373" mass="41223">MNYFLKQSIKCCIVTVLGASATLSAVAQPYHPNLPILDVSGEKNRQTVVARGTDEIYQGHPTTVLMPDGKTLFCAWSFDHGGKCGPLAKSTNGGVQWEMIPTPADWSTTFNCPSIYHLTDKTGKARLMVFAARPGMSQTWSEDGGKTWTPVKSLGKPCVMAFSSIVKLQNGDYLGLYHRGPDDKDKSPLKIWQSISTDGGVTWGESVMVGEMEGRSPCEPAVFRSPNGKQLLCLMRENQRKGRALMMTSEDEGKTWSKPVETPWGLTGDRHMVRYTPDGRIVSVFRDMAPNSPTKGHFVAWVGTYNDIINGLSGQYRVKLLHNYAGTDCGYPGLELLPDGKLVATTYIKYEPGTKKHSVVSVRFKLDDFDKRL</sequence>
<organism evidence="3 4">
    <name type="scientific">Larkinella punicea</name>
    <dbReference type="NCBI Taxonomy" id="2315727"/>
    <lineage>
        <taxon>Bacteria</taxon>
        <taxon>Pseudomonadati</taxon>
        <taxon>Bacteroidota</taxon>
        <taxon>Cytophagia</taxon>
        <taxon>Cytophagales</taxon>
        <taxon>Spirosomataceae</taxon>
        <taxon>Larkinella</taxon>
    </lineage>
</organism>
<dbReference type="InterPro" id="IPR011040">
    <property type="entry name" value="Sialidase"/>
</dbReference>
<proteinExistence type="predicted"/>
<evidence type="ECO:0000256" key="1">
    <source>
        <dbReference type="SAM" id="SignalP"/>
    </source>
</evidence>
<dbReference type="Pfam" id="PF13088">
    <property type="entry name" value="BNR_2"/>
    <property type="match status" value="1"/>
</dbReference>
<evidence type="ECO:0000313" key="3">
    <source>
        <dbReference type="EMBL" id="RCR66577.1"/>
    </source>
</evidence>
<comment type="caution">
    <text evidence="3">The sequence shown here is derived from an EMBL/GenBank/DDBJ whole genome shotgun (WGS) entry which is preliminary data.</text>
</comment>
<accession>A0A368JFZ4</accession>
<dbReference type="PANTHER" id="PTHR43752">
    <property type="entry name" value="BNR/ASP-BOX REPEAT FAMILY PROTEIN"/>
    <property type="match status" value="1"/>
</dbReference>
<feature type="domain" description="Sialidase" evidence="2">
    <location>
        <begin position="192"/>
        <end position="283"/>
    </location>
</feature>
<feature type="chain" id="PRO_5016711308" evidence="1">
    <location>
        <begin position="28"/>
        <end position="373"/>
    </location>
</feature>
<dbReference type="PANTHER" id="PTHR43752:SF2">
    <property type="entry name" value="BNR_ASP-BOX REPEAT FAMILY PROTEIN"/>
    <property type="match status" value="1"/>
</dbReference>
<name>A0A368JFZ4_9BACT</name>
<dbReference type="Gene3D" id="2.120.10.10">
    <property type="match status" value="2"/>
</dbReference>
<evidence type="ECO:0000313" key="4">
    <source>
        <dbReference type="Proteomes" id="UP000253383"/>
    </source>
</evidence>
<keyword evidence="4" id="KW-1185">Reference proteome</keyword>
<dbReference type="Proteomes" id="UP000253383">
    <property type="component" value="Unassembled WGS sequence"/>
</dbReference>
<dbReference type="CDD" id="cd15482">
    <property type="entry name" value="Sialidase_non-viral"/>
    <property type="match status" value="1"/>
</dbReference>
<evidence type="ECO:0000259" key="2">
    <source>
        <dbReference type="Pfam" id="PF13088"/>
    </source>
</evidence>
<dbReference type="EMBL" id="QOWE01000026">
    <property type="protein sequence ID" value="RCR66577.1"/>
    <property type="molecule type" value="Genomic_DNA"/>
</dbReference>
<gene>
    <name evidence="3" type="ORF">DUE52_26255</name>
</gene>
<reference evidence="3 4" key="1">
    <citation type="submission" date="2018-07" db="EMBL/GenBank/DDBJ databases">
        <title>Genome analysis of Larkinella rosea.</title>
        <authorList>
            <person name="Zhou Z."/>
            <person name="Wang G."/>
        </authorList>
    </citation>
    <scope>NUCLEOTIDE SEQUENCE [LARGE SCALE GENOMIC DNA]</scope>
    <source>
        <strain evidence="4">zzj9</strain>
    </source>
</reference>
<keyword evidence="1" id="KW-0732">Signal</keyword>
<dbReference type="SUPFAM" id="SSF50939">
    <property type="entry name" value="Sialidases"/>
    <property type="match status" value="1"/>
</dbReference>